<accession>A0A016QSF8</accession>
<sequence>MSRLLVRLAVVPVTVMVARLIHRPRLSAGPGTLCDCTDGARIQPLKGCRSCWGTGTVHR</sequence>
<dbReference type="RefSeq" id="WP_034355348.1">
    <property type="nucleotide sequence ID" value="NZ_JHAC01000017.1"/>
</dbReference>
<gene>
    <name evidence="1" type="ORF">DEIPH_ctg017orf0214</name>
</gene>
<name>A0A016QSF8_9DEIO</name>
<evidence type="ECO:0000313" key="2">
    <source>
        <dbReference type="Proteomes" id="UP000020492"/>
    </source>
</evidence>
<dbReference type="AlphaFoldDB" id="A0A016QSF8"/>
<comment type="caution">
    <text evidence="1">The sequence shown here is derived from an EMBL/GenBank/DDBJ whole genome shotgun (WGS) entry which is preliminary data.</text>
</comment>
<reference evidence="1 2" key="1">
    <citation type="submission" date="2014-03" db="EMBL/GenBank/DDBJ databases">
        <title>Draft genome sequence of Deinococcus phoenicis 1P10ME.</title>
        <authorList>
            <person name="Stepanov V.G."/>
            <person name="Vaishampayan P."/>
            <person name="Venkateswaran K."/>
            <person name="Fox G.E."/>
        </authorList>
    </citation>
    <scope>NUCLEOTIDE SEQUENCE [LARGE SCALE GENOMIC DNA]</scope>
    <source>
        <strain evidence="1 2">1P10ME</strain>
    </source>
</reference>
<keyword evidence="2" id="KW-1185">Reference proteome</keyword>
<organism evidence="1 2">
    <name type="scientific">Deinococcus phoenicis</name>
    <dbReference type="NCBI Taxonomy" id="1476583"/>
    <lineage>
        <taxon>Bacteria</taxon>
        <taxon>Thermotogati</taxon>
        <taxon>Deinococcota</taxon>
        <taxon>Deinococci</taxon>
        <taxon>Deinococcales</taxon>
        <taxon>Deinococcaceae</taxon>
        <taxon>Deinococcus</taxon>
    </lineage>
</organism>
<dbReference type="Proteomes" id="UP000020492">
    <property type="component" value="Unassembled WGS sequence"/>
</dbReference>
<protein>
    <submittedName>
        <fullName evidence="1">Uncharacterized protein</fullName>
    </submittedName>
</protein>
<dbReference type="EMBL" id="JHAC01000017">
    <property type="protein sequence ID" value="EYB68837.1"/>
    <property type="molecule type" value="Genomic_DNA"/>
</dbReference>
<evidence type="ECO:0000313" key="1">
    <source>
        <dbReference type="EMBL" id="EYB68837.1"/>
    </source>
</evidence>
<dbReference type="PATRIC" id="fig|1476583.3.peg.1201"/>
<dbReference type="STRING" id="1476583.DEIPH_ctg017orf0214"/>
<proteinExistence type="predicted"/>